<gene>
    <name evidence="1" type="ORF">RFEPED_1667</name>
</gene>
<evidence type="ECO:0000313" key="2">
    <source>
        <dbReference type="Proteomes" id="UP000033475"/>
    </source>
</evidence>
<dbReference type="Proteomes" id="UP000033475">
    <property type="component" value="Unassembled WGS sequence"/>
</dbReference>
<dbReference type="AlphaFoldDB" id="A0A0F3MU06"/>
<name>A0A0F3MU06_RICFI</name>
<sequence length="45" mass="4710">MLGNCYCHSGTLLCHSVVGGALLHGSYVIPAYAGIQKKGINTTNF</sequence>
<comment type="caution">
    <text evidence="1">The sequence shown here is derived from an EMBL/GenBank/DDBJ whole genome shotgun (WGS) entry which is preliminary data.</text>
</comment>
<dbReference type="EMBL" id="LANQ01000001">
    <property type="protein sequence ID" value="KJV59263.1"/>
    <property type="molecule type" value="Genomic_DNA"/>
</dbReference>
<evidence type="ECO:0000313" key="1">
    <source>
        <dbReference type="EMBL" id="KJV59263.1"/>
    </source>
</evidence>
<accession>A0A0F3MU06</accession>
<organism evidence="1 2">
    <name type="scientific">Rickettsia felis str. Pedreira</name>
    <dbReference type="NCBI Taxonomy" id="1359196"/>
    <lineage>
        <taxon>Bacteria</taxon>
        <taxon>Pseudomonadati</taxon>
        <taxon>Pseudomonadota</taxon>
        <taxon>Alphaproteobacteria</taxon>
        <taxon>Rickettsiales</taxon>
        <taxon>Rickettsiaceae</taxon>
        <taxon>Rickettsieae</taxon>
        <taxon>Rickettsia</taxon>
        <taxon>spotted fever group</taxon>
    </lineage>
</organism>
<proteinExistence type="predicted"/>
<protein>
    <submittedName>
        <fullName evidence="1">Uncharacterized protein</fullName>
    </submittedName>
</protein>
<reference evidence="1 2" key="1">
    <citation type="submission" date="2015-01" db="EMBL/GenBank/DDBJ databases">
        <title>Genome Sequencing of Rickettsiales.</title>
        <authorList>
            <person name="Daugherty S.C."/>
            <person name="Su Q."/>
            <person name="Abolude K."/>
            <person name="Beier-Sexton M."/>
            <person name="Carlyon J.A."/>
            <person name="Carter R."/>
            <person name="Day N.P."/>
            <person name="Dumler S.J."/>
            <person name="Dyachenko V."/>
            <person name="Godinez A."/>
            <person name="Kurtti T.J."/>
            <person name="Lichay M."/>
            <person name="Mullins K.E."/>
            <person name="Ott S."/>
            <person name="Pappas-Brown V."/>
            <person name="Paris D.H."/>
            <person name="Patel P."/>
            <person name="Richards A.L."/>
            <person name="Sadzewicz L."/>
            <person name="Sears K."/>
            <person name="Seidman D."/>
            <person name="Sengamalay N."/>
            <person name="Stenos J."/>
            <person name="Tallon L.J."/>
            <person name="Vincent G."/>
            <person name="Fraser C.M."/>
            <person name="Munderloh U."/>
            <person name="Dunning-Hotopp J.C."/>
        </authorList>
    </citation>
    <scope>NUCLEOTIDE SEQUENCE [LARGE SCALE GENOMIC DNA]</scope>
    <source>
        <strain evidence="1 2">Pedreira</strain>
    </source>
</reference>